<protein>
    <submittedName>
        <fullName evidence="1">Phage Mu protein F like protein</fullName>
    </submittedName>
</protein>
<evidence type="ECO:0000313" key="1">
    <source>
        <dbReference type="EMBL" id="OOM72905.1"/>
    </source>
</evidence>
<dbReference type="EMBL" id="LZZM01000219">
    <property type="protein sequence ID" value="OOM72905.1"/>
    <property type="molecule type" value="Genomic_DNA"/>
</dbReference>
<reference evidence="1 2" key="1">
    <citation type="submission" date="2016-05" db="EMBL/GenBank/DDBJ databases">
        <title>Microbial solvent formation.</title>
        <authorList>
            <person name="Poehlein A."/>
            <person name="Montoya Solano J.D."/>
            <person name="Flitsch S."/>
            <person name="Krabben P."/>
            <person name="Duerre P."/>
            <person name="Daniel R."/>
        </authorList>
    </citation>
    <scope>NUCLEOTIDE SEQUENCE [LARGE SCALE GENOMIC DNA]</scope>
    <source>
        <strain evidence="1 2">DSM 2619</strain>
    </source>
</reference>
<dbReference type="Gene3D" id="3.40.390.10">
    <property type="entry name" value="Collagenase (Catalytic Domain)"/>
    <property type="match status" value="1"/>
</dbReference>
<dbReference type="STRING" id="29367.CLPUN_46080"/>
<name>A0A1S8T5Z7_9CLOT</name>
<gene>
    <name evidence="1" type="ORF">CLPUN_46080</name>
</gene>
<evidence type="ECO:0000313" key="2">
    <source>
        <dbReference type="Proteomes" id="UP000190890"/>
    </source>
</evidence>
<comment type="caution">
    <text evidence="1">The sequence shown here is derived from an EMBL/GenBank/DDBJ whole genome shotgun (WGS) entry which is preliminary data.</text>
</comment>
<dbReference type="InterPro" id="IPR024079">
    <property type="entry name" value="MetalloPept_cat_dom_sf"/>
</dbReference>
<dbReference type="AlphaFoldDB" id="A0A1S8T5Z7"/>
<dbReference type="Proteomes" id="UP000190890">
    <property type="component" value="Unassembled WGS sequence"/>
</dbReference>
<sequence length="586" mass="67607">MNEYKKRVLQARNEFRELNFEQEKELFKIYNDSGNKLIGKILNMTDSRTKTHNIEIYKIINEYRTELYHNLNKTIENNIFKSSDIQKGVQLSFVDMIAPDVKTKDALKRTVTKISSDSVKQLIAGEYYKDGKTLSKRLWNITGDNGNKIDAIIKDNIAKGANVRELAKELEKHVNPKNRITPKTFADGIGGDNISYQARRLARTSITHAQTETLIQNAKKNPFCKGLKWNLSASHFSRMHGKLDICDDYNGRTFKPEEVPLQHPNCLCYFTEVLEELDKCIETMKSWSNGKKNPAIDEWIKPGEDKTSIKVTTPKEIQTKINIDNRGILKKSANKINDTIIDHDASNISDDSIDIKDFVNRILGKNEKTTSSKITLSQLPKEDYENILGIINESPKKVKNKMFKYAEKVVLLNIEVKGVNRYSSKDGGIYYNLNRDKNNVHGKGKYATLFHEIGHLIDKNMDRPSMKSKVFKDLIIKDTYDFINSSKSSINIESDNEIYDIIKAELESDNRYHSVADIFGGVTKNKISNVRFGHSEEYWERSGALERETFAHFFEATIRNDKFKLENFKNIFPNAYKEFKRMLKEE</sequence>
<accession>A0A1S8T5Z7</accession>
<dbReference type="RefSeq" id="WP_143329113.1">
    <property type="nucleotide sequence ID" value="NZ_LZZM01000219.1"/>
</dbReference>
<organism evidence="1 2">
    <name type="scientific">Clostridium puniceum</name>
    <dbReference type="NCBI Taxonomy" id="29367"/>
    <lineage>
        <taxon>Bacteria</taxon>
        <taxon>Bacillati</taxon>
        <taxon>Bacillota</taxon>
        <taxon>Clostridia</taxon>
        <taxon>Eubacteriales</taxon>
        <taxon>Clostridiaceae</taxon>
        <taxon>Clostridium</taxon>
    </lineage>
</organism>
<dbReference type="GO" id="GO:0008237">
    <property type="term" value="F:metallopeptidase activity"/>
    <property type="evidence" value="ECO:0007669"/>
    <property type="project" value="InterPro"/>
</dbReference>
<keyword evidence="2" id="KW-1185">Reference proteome</keyword>
<proteinExistence type="predicted"/>